<evidence type="ECO:0000313" key="3">
    <source>
        <dbReference type="Proteomes" id="UP000076871"/>
    </source>
</evidence>
<dbReference type="RefSeq" id="XP_040762718.1">
    <property type="nucleotide sequence ID" value="XM_040901738.1"/>
</dbReference>
<organism evidence="2 3">
    <name type="scientific">Laetiporus sulphureus 93-53</name>
    <dbReference type="NCBI Taxonomy" id="1314785"/>
    <lineage>
        <taxon>Eukaryota</taxon>
        <taxon>Fungi</taxon>
        <taxon>Dikarya</taxon>
        <taxon>Basidiomycota</taxon>
        <taxon>Agaricomycotina</taxon>
        <taxon>Agaricomycetes</taxon>
        <taxon>Polyporales</taxon>
        <taxon>Laetiporus</taxon>
    </lineage>
</organism>
<dbReference type="Proteomes" id="UP000076871">
    <property type="component" value="Unassembled WGS sequence"/>
</dbReference>
<gene>
    <name evidence="2" type="ORF">LAESUDRAFT_249535</name>
</gene>
<protein>
    <submittedName>
        <fullName evidence="2">Uncharacterized protein</fullName>
    </submittedName>
</protein>
<proteinExistence type="predicted"/>
<dbReference type="GeneID" id="63818770"/>
<keyword evidence="3" id="KW-1185">Reference proteome</keyword>
<dbReference type="AlphaFoldDB" id="A0A165DIV1"/>
<feature type="compositionally biased region" description="Basic and acidic residues" evidence="1">
    <location>
        <begin position="128"/>
        <end position="147"/>
    </location>
</feature>
<evidence type="ECO:0000313" key="2">
    <source>
        <dbReference type="EMBL" id="KZT04978.1"/>
    </source>
</evidence>
<sequence length="159" mass="17970">MRAVCALDEIPIWRGNTQRTRSHTSTQSSNGRCDCIPKSSNTPWPAIVPRFLRLRDSAPRIHKVLDMPPKVPSFTLHLLCERPSMPLRRHIPTCAGQIVTVPAHFIKHVPRALKALMRGRSSQRAGSRRTDPAVRIGDLRPPARPEVHTNGYVTHRSWV</sequence>
<dbReference type="EMBL" id="KV427633">
    <property type="protein sequence ID" value="KZT04978.1"/>
    <property type="molecule type" value="Genomic_DNA"/>
</dbReference>
<feature type="region of interest" description="Disordered" evidence="1">
    <location>
        <begin position="118"/>
        <end position="147"/>
    </location>
</feature>
<name>A0A165DIV1_9APHY</name>
<accession>A0A165DIV1</accession>
<reference evidence="2 3" key="1">
    <citation type="journal article" date="2016" name="Mol. Biol. Evol.">
        <title>Comparative Genomics of Early-Diverging Mushroom-Forming Fungi Provides Insights into the Origins of Lignocellulose Decay Capabilities.</title>
        <authorList>
            <person name="Nagy L.G."/>
            <person name="Riley R."/>
            <person name="Tritt A."/>
            <person name="Adam C."/>
            <person name="Daum C."/>
            <person name="Floudas D."/>
            <person name="Sun H."/>
            <person name="Yadav J.S."/>
            <person name="Pangilinan J."/>
            <person name="Larsson K.H."/>
            <person name="Matsuura K."/>
            <person name="Barry K."/>
            <person name="Labutti K."/>
            <person name="Kuo R."/>
            <person name="Ohm R.A."/>
            <person name="Bhattacharya S.S."/>
            <person name="Shirouzu T."/>
            <person name="Yoshinaga Y."/>
            <person name="Martin F.M."/>
            <person name="Grigoriev I.V."/>
            <person name="Hibbett D.S."/>
        </authorList>
    </citation>
    <scope>NUCLEOTIDE SEQUENCE [LARGE SCALE GENOMIC DNA]</scope>
    <source>
        <strain evidence="2 3">93-53</strain>
    </source>
</reference>
<dbReference type="InParanoid" id="A0A165DIV1"/>
<evidence type="ECO:0000256" key="1">
    <source>
        <dbReference type="SAM" id="MobiDB-lite"/>
    </source>
</evidence>